<dbReference type="Gene3D" id="2.40.160.210">
    <property type="entry name" value="Acyl-CoA thioesterase, double hotdog domain"/>
    <property type="match status" value="1"/>
</dbReference>
<reference evidence="4 5" key="1">
    <citation type="submission" date="2022-03" db="EMBL/GenBank/DDBJ databases">
        <title>Pseudonocardia alaer sp. nov., a novel actinomycete isolated from reed forest soil.</title>
        <authorList>
            <person name="Wang L."/>
        </authorList>
    </citation>
    <scope>NUCLEOTIDE SEQUENCE [LARGE SCALE GENOMIC DNA]</scope>
    <source>
        <strain evidence="4 5">Y-16303</strain>
    </source>
</reference>
<keyword evidence="5" id="KW-1185">Reference proteome</keyword>
<evidence type="ECO:0000313" key="4">
    <source>
        <dbReference type="EMBL" id="MCH6169630.1"/>
    </source>
</evidence>
<organism evidence="4 5">
    <name type="scientific">Pseudonocardia alaniniphila</name>
    <dbReference type="NCBI Taxonomy" id="75291"/>
    <lineage>
        <taxon>Bacteria</taxon>
        <taxon>Bacillati</taxon>
        <taxon>Actinomycetota</taxon>
        <taxon>Actinomycetes</taxon>
        <taxon>Pseudonocardiales</taxon>
        <taxon>Pseudonocardiaceae</taxon>
        <taxon>Pseudonocardia</taxon>
    </lineage>
</organism>
<feature type="domain" description="Acyl-CoA thioesterase-like C-terminal" evidence="3">
    <location>
        <begin position="134"/>
        <end position="260"/>
    </location>
</feature>
<evidence type="ECO:0000259" key="2">
    <source>
        <dbReference type="Pfam" id="PF13622"/>
    </source>
</evidence>
<dbReference type="InterPro" id="IPR049450">
    <property type="entry name" value="ACOT8-like_C"/>
</dbReference>
<sequence>MPFSAATALEPLGDGRYKAELGRDWSFGPKAHGGFLLALLAKAGLARLDAETPGAAPDPLSVSADFLRAPDLSPVELSTEVLKVGRTASVVAVRMIQDGKTMLAATLTAGRLPDDEPRWADLPDLPAEPPADATDPSAGAASSSLHHACDLRLDTPTLAYLRGQRGRPVLRGWARPHGEPTDVLFALLAGDILPPSVFNLGESGWAPTVQLTALLRARPAPGWLRMEGRSSAVVGPWFDEDVIVIDSAGRLVCQARQLALAPLAR</sequence>
<dbReference type="RefSeq" id="WP_241040341.1">
    <property type="nucleotide sequence ID" value="NZ_BAAAJF010000015.1"/>
</dbReference>
<dbReference type="Pfam" id="PF13622">
    <property type="entry name" value="4HBT_3"/>
    <property type="match status" value="1"/>
</dbReference>
<evidence type="ECO:0000259" key="3">
    <source>
        <dbReference type="Pfam" id="PF20789"/>
    </source>
</evidence>
<name>A0ABS9TM68_9PSEU</name>
<evidence type="ECO:0000256" key="1">
    <source>
        <dbReference type="SAM" id="MobiDB-lite"/>
    </source>
</evidence>
<dbReference type="Pfam" id="PF20789">
    <property type="entry name" value="4HBT_3C"/>
    <property type="match status" value="1"/>
</dbReference>
<feature type="domain" description="Acyl-CoA thioesterase-like N-terminal HotDog" evidence="2">
    <location>
        <begin position="23"/>
        <end position="109"/>
    </location>
</feature>
<gene>
    <name evidence="4" type="ORF">MMF94_28345</name>
</gene>
<dbReference type="InterPro" id="IPR052389">
    <property type="entry name" value="Sec_Metab_Biosynth-Assoc"/>
</dbReference>
<dbReference type="InterPro" id="IPR042171">
    <property type="entry name" value="Acyl-CoA_hotdog"/>
</dbReference>
<dbReference type="SUPFAM" id="SSF54637">
    <property type="entry name" value="Thioesterase/thiol ester dehydrase-isomerase"/>
    <property type="match status" value="2"/>
</dbReference>
<dbReference type="PANTHER" id="PTHR38110:SF1">
    <property type="entry name" value="THIOESTERASE DOMAIN-CONTAINING PROTEIN"/>
    <property type="match status" value="1"/>
</dbReference>
<dbReference type="InterPro" id="IPR029069">
    <property type="entry name" value="HotDog_dom_sf"/>
</dbReference>
<protein>
    <submittedName>
        <fullName evidence="4">Thioesterase family protein</fullName>
    </submittedName>
</protein>
<evidence type="ECO:0000313" key="5">
    <source>
        <dbReference type="Proteomes" id="UP001299970"/>
    </source>
</evidence>
<dbReference type="EMBL" id="JAKXMK010000027">
    <property type="protein sequence ID" value="MCH6169630.1"/>
    <property type="molecule type" value="Genomic_DNA"/>
</dbReference>
<feature type="compositionally biased region" description="Low complexity" evidence="1">
    <location>
        <begin position="122"/>
        <end position="142"/>
    </location>
</feature>
<dbReference type="Proteomes" id="UP001299970">
    <property type="component" value="Unassembled WGS sequence"/>
</dbReference>
<proteinExistence type="predicted"/>
<feature type="region of interest" description="Disordered" evidence="1">
    <location>
        <begin position="114"/>
        <end position="142"/>
    </location>
</feature>
<accession>A0ABS9TM68</accession>
<dbReference type="InterPro" id="IPR049449">
    <property type="entry name" value="TesB_ACOT8-like_N"/>
</dbReference>
<dbReference type="PANTHER" id="PTHR38110">
    <property type="entry name" value="CHROMOSOME 23, WHOLE GENOME SHOTGUN SEQUENCE"/>
    <property type="match status" value="1"/>
</dbReference>
<comment type="caution">
    <text evidence="4">The sequence shown here is derived from an EMBL/GenBank/DDBJ whole genome shotgun (WGS) entry which is preliminary data.</text>
</comment>